<dbReference type="OrthoDB" id="1118885at2"/>
<dbReference type="EMBL" id="CP000482">
    <property type="protein sequence ID" value="ABK99759.1"/>
    <property type="molecule type" value="Genomic_DNA"/>
</dbReference>
<accession>A1AQY9</accession>
<dbReference type="CDD" id="cd01045">
    <property type="entry name" value="Ferritin_like_AB"/>
    <property type="match status" value="1"/>
</dbReference>
<evidence type="ECO:0000313" key="2">
    <source>
        <dbReference type="EMBL" id="ABK99759.1"/>
    </source>
</evidence>
<dbReference type="InterPro" id="IPR012347">
    <property type="entry name" value="Ferritin-like"/>
</dbReference>
<feature type="domain" description="Rubrerythrin diiron-binding" evidence="1">
    <location>
        <begin position="8"/>
        <end position="147"/>
    </location>
</feature>
<dbReference type="InterPro" id="IPR003251">
    <property type="entry name" value="Rr_diiron-bd_dom"/>
</dbReference>
<dbReference type="InterPro" id="IPR009078">
    <property type="entry name" value="Ferritin-like_SF"/>
</dbReference>
<keyword evidence="3" id="KW-1185">Reference proteome</keyword>
<sequence length="154" mass="17747">MSIFAASDVLQFAVRMEENGGLFYRKAAELSEKSEAKKLFQHLASEEAEHKKTFEKFLSQVTLYEPTEDYPGEYLAYLHNYIDGKVFFTDDTCALKSFDVASALDFAIQREMDAILYYTELKAFVSADDQKSIDAIIEEERKHFAQLSEIRKNI</sequence>
<dbReference type="RefSeq" id="WP_011736020.1">
    <property type="nucleotide sequence ID" value="NC_008609.1"/>
</dbReference>
<proteinExistence type="predicted"/>
<protein>
    <submittedName>
        <fullName evidence="2">Rubrerythrin</fullName>
    </submittedName>
</protein>
<dbReference type="AlphaFoldDB" id="A1AQY9"/>
<dbReference type="HOGENOM" id="CLU_122749_1_0_7"/>
<dbReference type="GO" id="GO:0046872">
    <property type="term" value="F:metal ion binding"/>
    <property type="evidence" value="ECO:0007669"/>
    <property type="project" value="InterPro"/>
</dbReference>
<dbReference type="PANTHER" id="PTHR33531:SF7">
    <property type="entry name" value="HYPOTHETICAL MEMBRANE PROTEIN, CONSERVED"/>
    <property type="match status" value="1"/>
</dbReference>
<gene>
    <name evidence="2" type="ordered locus">Ppro_2151</name>
</gene>
<dbReference type="eggNOG" id="COG1633">
    <property type="taxonomic scope" value="Bacteria"/>
</dbReference>
<reference evidence="2 3" key="1">
    <citation type="submission" date="2006-10" db="EMBL/GenBank/DDBJ databases">
        <title>Complete sequence of chromosome of Pelobacter propionicus DSM 2379.</title>
        <authorList>
            <consortium name="US DOE Joint Genome Institute"/>
            <person name="Copeland A."/>
            <person name="Lucas S."/>
            <person name="Lapidus A."/>
            <person name="Barry K."/>
            <person name="Detter J.C."/>
            <person name="Glavina del Rio T."/>
            <person name="Hammon N."/>
            <person name="Israni S."/>
            <person name="Dalin E."/>
            <person name="Tice H."/>
            <person name="Pitluck S."/>
            <person name="Saunders E."/>
            <person name="Brettin T."/>
            <person name="Bruce D."/>
            <person name="Han C."/>
            <person name="Tapia R."/>
            <person name="Schmutz J."/>
            <person name="Larimer F."/>
            <person name="Land M."/>
            <person name="Hauser L."/>
            <person name="Kyrpides N."/>
            <person name="Kim E."/>
            <person name="Lovley D."/>
            <person name="Richardson P."/>
        </authorList>
    </citation>
    <scope>NUCLEOTIDE SEQUENCE [LARGE SCALE GENOMIC DNA]</scope>
    <source>
        <strain evidence="3">DSM 2379 / NBRC 103807 / OttBd1</strain>
    </source>
</reference>
<evidence type="ECO:0000259" key="1">
    <source>
        <dbReference type="Pfam" id="PF02915"/>
    </source>
</evidence>
<dbReference type="Pfam" id="PF02915">
    <property type="entry name" value="Rubrerythrin"/>
    <property type="match status" value="1"/>
</dbReference>
<dbReference type="PANTHER" id="PTHR33531">
    <property type="entry name" value="RUBRERYTHRIN SUBFAMILY"/>
    <property type="match status" value="1"/>
</dbReference>
<dbReference type="GO" id="GO:0016491">
    <property type="term" value="F:oxidoreductase activity"/>
    <property type="evidence" value="ECO:0007669"/>
    <property type="project" value="InterPro"/>
</dbReference>
<evidence type="ECO:0000313" key="3">
    <source>
        <dbReference type="Proteomes" id="UP000006732"/>
    </source>
</evidence>
<dbReference type="KEGG" id="ppd:Ppro_2151"/>
<dbReference type="Proteomes" id="UP000006732">
    <property type="component" value="Chromosome"/>
</dbReference>
<dbReference type="Gene3D" id="1.20.1260.10">
    <property type="match status" value="1"/>
</dbReference>
<dbReference type="STRING" id="338966.Ppro_2151"/>
<dbReference type="SUPFAM" id="SSF47240">
    <property type="entry name" value="Ferritin-like"/>
    <property type="match status" value="1"/>
</dbReference>
<name>A1AQY9_PELPD</name>
<organism evidence="2 3">
    <name type="scientific">Pelobacter propionicus (strain DSM 2379 / NBRC 103807 / OttBd1)</name>
    <dbReference type="NCBI Taxonomy" id="338966"/>
    <lineage>
        <taxon>Bacteria</taxon>
        <taxon>Pseudomonadati</taxon>
        <taxon>Thermodesulfobacteriota</taxon>
        <taxon>Desulfuromonadia</taxon>
        <taxon>Desulfuromonadales</taxon>
        <taxon>Desulfuromonadaceae</taxon>
        <taxon>Pelobacter</taxon>
    </lineage>
</organism>